<evidence type="ECO:0000313" key="1">
    <source>
        <dbReference type="EMBL" id="MBW4547687.1"/>
    </source>
</evidence>
<dbReference type="AlphaFoldDB" id="A0A951PPZ7"/>
<accession>A0A951PPZ7</accession>
<evidence type="ECO:0000313" key="2">
    <source>
        <dbReference type="Proteomes" id="UP000753908"/>
    </source>
</evidence>
<comment type="caution">
    <text evidence="1">The sequence shown here is derived from an EMBL/GenBank/DDBJ whole genome shotgun (WGS) entry which is preliminary data.</text>
</comment>
<reference evidence="1" key="1">
    <citation type="submission" date="2021-05" db="EMBL/GenBank/DDBJ databases">
        <authorList>
            <person name="Pietrasiak N."/>
            <person name="Ward R."/>
            <person name="Stajich J.E."/>
            <person name="Kurbessoian T."/>
        </authorList>
    </citation>
    <scope>NUCLEOTIDE SEQUENCE</scope>
    <source>
        <strain evidence="1">CPER-KK1</strain>
    </source>
</reference>
<dbReference type="EMBL" id="JAHHIF010000046">
    <property type="protein sequence ID" value="MBW4547687.1"/>
    <property type="molecule type" value="Genomic_DNA"/>
</dbReference>
<reference evidence="1" key="2">
    <citation type="journal article" date="2022" name="Microbiol. Resour. Announc.">
        <title>Metagenome Sequencing to Explore Phylogenomics of Terrestrial Cyanobacteria.</title>
        <authorList>
            <person name="Ward R.D."/>
            <person name="Stajich J.E."/>
            <person name="Johansen J.R."/>
            <person name="Huntemann M."/>
            <person name="Clum A."/>
            <person name="Foster B."/>
            <person name="Foster B."/>
            <person name="Roux S."/>
            <person name="Palaniappan K."/>
            <person name="Varghese N."/>
            <person name="Mukherjee S."/>
            <person name="Reddy T.B.K."/>
            <person name="Daum C."/>
            <person name="Copeland A."/>
            <person name="Chen I.A."/>
            <person name="Ivanova N.N."/>
            <person name="Kyrpides N.C."/>
            <person name="Shapiro N."/>
            <person name="Eloe-Fadrosh E.A."/>
            <person name="Pietrasiak N."/>
        </authorList>
    </citation>
    <scope>NUCLEOTIDE SEQUENCE</scope>
    <source>
        <strain evidence="1">CPER-KK1</strain>
    </source>
</reference>
<sequence>MYSPTQYCNAEAVHGLVARYGTFLETMPLQDKLFLRASLSLYQYQRFRVEENEQESIFPPKRTLDEAIEAIEPDSWNLIPATVDWLIKFVIDEEQGERTDNFEAFLKAMNDAIGQYL</sequence>
<organism evidence="1 2">
    <name type="scientific">Symplocastrum torsivum CPER-KK1</name>
    <dbReference type="NCBI Taxonomy" id="450513"/>
    <lineage>
        <taxon>Bacteria</taxon>
        <taxon>Bacillati</taxon>
        <taxon>Cyanobacteriota</taxon>
        <taxon>Cyanophyceae</taxon>
        <taxon>Oscillatoriophycideae</taxon>
        <taxon>Oscillatoriales</taxon>
        <taxon>Microcoleaceae</taxon>
        <taxon>Symplocastrum</taxon>
    </lineage>
</organism>
<dbReference type="Proteomes" id="UP000753908">
    <property type="component" value="Unassembled WGS sequence"/>
</dbReference>
<protein>
    <submittedName>
        <fullName evidence="1">Uncharacterized protein</fullName>
    </submittedName>
</protein>
<name>A0A951PPZ7_9CYAN</name>
<gene>
    <name evidence="1" type="ORF">KME25_25080</name>
</gene>
<proteinExistence type="predicted"/>